<organism evidence="2 3">
    <name type="scientific">Treponema lecithinolyticum ATCC 700332</name>
    <dbReference type="NCBI Taxonomy" id="1321815"/>
    <lineage>
        <taxon>Bacteria</taxon>
        <taxon>Pseudomonadati</taxon>
        <taxon>Spirochaetota</taxon>
        <taxon>Spirochaetia</taxon>
        <taxon>Spirochaetales</taxon>
        <taxon>Treponemataceae</taxon>
        <taxon>Treponema</taxon>
    </lineage>
</organism>
<evidence type="ECO:0000313" key="3">
    <source>
        <dbReference type="Proteomes" id="UP000016649"/>
    </source>
</evidence>
<sequence length="497" mass="55889">MKSKTLVFTSAILFFVCICILFFFRLSPSFKIWDGYNVIYVDKTLSADEVNRTLSQAGITGIVSPLHNPFPPLPVMAPVQHTALYDNFSYNDLQTLFFSDKNDLFNLYYIPQRYKTKAAAALQRIHVLWGIDAPYSMPWIIPIALCVVCAYFIFFAKNRLFFLCAVFPLVCYAAAVPLYQTASFVCMCLYSLFGIQKLWQRRYFFEAIKYRFVLLIPFVFLPVSAVLLGLRSFLLLCTSCTACSALIYILLKTEKLQRNKKSFNPVPIFSARTVQTSDVFNLRFALLPAICAAVFCLCAASGIHTPAHASAKNTKAGLYLPAPAVHTVQKDFSAASYKAVLKYEVKNRLPDLTDFIHASWYTQTYPFRRLEKADAGFKLPEFGERVNFSDYIKSGEKLEKKMLSAQVFDEEFIQKTVDAARNANAADSANTANSTNGAAADKAFGIQRLLAAQRGFMRTLYIRADSAKGGKLSLVFTFAAFAYILSIIIGFAIKRRI</sequence>
<feature type="transmembrane region" description="Helical" evidence="1">
    <location>
        <begin position="472"/>
        <end position="493"/>
    </location>
</feature>
<keyword evidence="1" id="KW-0472">Membrane</keyword>
<name>A0ABN0NZZ8_TRELE</name>
<gene>
    <name evidence="2" type="ORF">HMPREF9193_00722</name>
</gene>
<accession>A0ABN0NZZ8</accession>
<feature type="transmembrane region" description="Helical" evidence="1">
    <location>
        <begin position="160"/>
        <end position="190"/>
    </location>
</feature>
<proteinExistence type="predicted"/>
<dbReference type="Proteomes" id="UP000016649">
    <property type="component" value="Unassembled WGS sequence"/>
</dbReference>
<dbReference type="EMBL" id="AWVH01000023">
    <property type="protein sequence ID" value="ERJ93633.1"/>
    <property type="molecule type" value="Genomic_DNA"/>
</dbReference>
<feature type="transmembrane region" description="Helical" evidence="1">
    <location>
        <begin position="210"/>
        <end position="227"/>
    </location>
</feature>
<feature type="transmembrane region" description="Helical" evidence="1">
    <location>
        <begin position="282"/>
        <end position="303"/>
    </location>
</feature>
<keyword evidence="3" id="KW-1185">Reference proteome</keyword>
<evidence type="ECO:0000256" key="1">
    <source>
        <dbReference type="SAM" id="Phobius"/>
    </source>
</evidence>
<evidence type="ECO:0008006" key="4">
    <source>
        <dbReference type="Google" id="ProtNLM"/>
    </source>
</evidence>
<reference evidence="2 3" key="1">
    <citation type="submission" date="2013-08" db="EMBL/GenBank/DDBJ databases">
        <authorList>
            <person name="Weinstock G."/>
            <person name="Sodergren E."/>
            <person name="Wylie T."/>
            <person name="Fulton L."/>
            <person name="Fulton R."/>
            <person name="Fronick C."/>
            <person name="O'Laughlin M."/>
            <person name="Godfrey J."/>
            <person name="Miner T."/>
            <person name="Herter B."/>
            <person name="Appelbaum E."/>
            <person name="Cordes M."/>
            <person name="Lek S."/>
            <person name="Wollam A."/>
            <person name="Pepin K.H."/>
            <person name="Palsikar V.B."/>
            <person name="Mitreva M."/>
            <person name="Wilson R.K."/>
        </authorList>
    </citation>
    <scope>NUCLEOTIDE SEQUENCE [LARGE SCALE GENOMIC DNA]</scope>
    <source>
        <strain evidence="2 3">ATCC 700332</strain>
    </source>
</reference>
<dbReference type="RefSeq" id="WP_021686946.1">
    <property type="nucleotide sequence ID" value="NZ_KI260564.1"/>
</dbReference>
<feature type="transmembrane region" description="Helical" evidence="1">
    <location>
        <begin position="133"/>
        <end position="154"/>
    </location>
</feature>
<protein>
    <recommendedName>
        <fullName evidence="4">Tat pathway signal sequence domain protein</fullName>
    </recommendedName>
</protein>
<evidence type="ECO:0000313" key="2">
    <source>
        <dbReference type="EMBL" id="ERJ93633.1"/>
    </source>
</evidence>
<keyword evidence="1" id="KW-0812">Transmembrane</keyword>
<feature type="transmembrane region" description="Helical" evidence="1">
    <location>
        <begin position="233"/>
        <end position="251"/>
    </location>
</feature>
<keyword evidence="1" id="KW-1133">Transmembrane helix</keyword>
<comment type="caution">
    <text evidence="2">The sequence shown here is derived from an EMBL/GenBank/DDBJ whole genome shotgun (WGS) entry which is preliminary data.</text>
</comment>
<feature type="transmembrane region" description="Helical" evidence="1">
    <location>
        <begin position="6"/>
        <end position="24"/>
    </location>
</feature>